<name>C9REA6_METVM</name>
<accession>C9REA6</accession>
<dbReference type="EMBL" id="CP001787">
    <property type="protein sequence ID" value="ACX71908.1"/>
    <property type="molecule type" value="Genomic_DNA"/>
</dbReference>
<dbReference type="HOGENOM" id="CLU_057102_0_0_2"/>
<dbReference type="Proteomes" id="UP000002063">
    <property type="component" value="Chromosome"/>
</dbReference>
<protein>
    <recommendedName>
        <fullName evidence="1">ATP-grasp fold PylC-type domain-containing protein</fullName>
    </recommendedName>
</protein>
<evidence type="ECO:0000313" key="3">
    <source>
        <dbReference type="Proteomes" id="UP000002063"/>
    </source>
</evidence>
<dbReference type="PANTHER" id="PTHR21621">
    <property type="entry name" value="RIBOSOMAL PROTEIN S6 MODIFICATION PROTEIN"/>
    <property type="match status" value="1"/>
</dbReference>
<dbReference type="Pfam" id="PF02655">
    <property type="entry name" value="ATP-grasp_3"/>
    <property type="match status" value="1"/>
</dbReference>
<evidence type="ECO:0000313" key="2">
    <source>
        <dbReference type="EMBL" id="ACX71908.1"/>
    </source>
</evidence>
<dbReference type="PANTHER" id="PTHR21621:SF2">
    <property type="entry name" value="COENZYME GAMMA-F420-2:ALPHA-L-GLUTAMATE LIGASE"/>
    <property type="match status" value="1"/>
</dbReference>
<sequence>MSLRALVLGVNTRPVVNSLKNLGFYVYSVSYYAPEDLKADEKYCQIDPLNHGRLRDNYDEKKLVERAEELVDDVDHIFITSGVFESENSKIPKWDNVVGNPPKKINEMSNKYKTYKKLKNLGFNIPESKKIKNKNQLIKFLDEFKVCVLKSNYGSGGRILKIKKNDNIKNLKFPVLAQEYIGGKSFSANFVGNTFITFNKQIIVKGTYAGNLTPYNNLPDKFIKVFSEVIEVFELEGMNGIDFLVKDGKEYIVDINPRILGTYETIEMSASKNLARALLTKNIEFKLKERYIKRIIFAKNKIIANISKRSFLYDIPRKNAIIEKGEPIATVIAKKNIRSIINSVYKECAEYGRKERRDDI</sequence>
<dbReference type="PIRSF" id="PIRSF016817">
    <property type="entry name" value="UCP016817_carboligase"/>
    <property type="match status" value="1"/>
</dbReference>
<keyword evidence="3" id="KW-1185">Reference proteome</keyword>
<gene>
    <name evidence="2" type="ordered locus">Metvu_0036</name>
</gene>
<dbReference type="GO" id="GO:0005737">
    <property type="term" value="C:cytoplasm"/>
    <property type="evidence" value="ECO:0007669"/>
    <property type="project" value="TreeGrafter"/>
</dbReference>
<reference evidence="2" key="1">
    <citation type="submission" date="2009-10" db="EMBL/GenBank/DDBJ databases">
        <title>Complete sequence of chromosome of Methanocaldococcus vulcanius M7.</title>
        <authorList>
            <consortium name="US DOE Joint Genome Institute"/>
            <person name="Lucas S."/>
            <person name="Copeland A."/>
            <person name="Lapidus A."/>
            <person name="Glavina del Rio T."/>
            <person name="Dalin E."/>
            <person name="Tice H."/>
            <person name="Bruce D."/>
            <person name="Goodwin L."/>
            <person name="Pitluck S."/>
            <person name="Lcollab F.I."/>
            <person name="Brettin T."/>
            <person name="Detter J.C."/>
            <person name="Han C."/>
            <person name="Tapia R."/>
            <person name="Kuske C.R."/>
            <person name="Schmutz J."/>
            <person name="Larimer F."/>
            <person name="Land M."/>
            <person name="Hauser L."/>
            <person name="Kyrpides N."/>
            <person name="Ovchinikova G."/>
            <person name="Sieprawska-Lupa M."/>
            <person name="Whitman W.B."/>
            <person name="Woyke T."/>
        </authorList>
    </citation>
    <scope>NUCLEOTIDE SEQUENCE [LARGE SCALE GENOMIC DNA]</scope>
    <source>
        <strain evidence="2">M7</strain>
    </source>
</reference>
<dbReference type="RefSeq" id="WP_012819454.1">
    <property type="nucleotide sequence ID" value="NC_013407.1"/>
</dbReference>
<evidence type="ECO:0000259" key="1">
    <source>
        <dbReference type="Pfam" id="PF02655"/>
    </source>
</evidence>
<dbReference type="InterPro" id="IPR003806">
    <property type="entry name" value="ATP-grasp_PylC-type"/>
</dbReference>
<dbReference type="SUPFAM" id="SSF56059">
    <property type="entry name" value="Glutathione synthetase ATP-binding domain-like"/>
    <property type="match status" value="1"/>
</dbReference>
<feature type="domain" description="ATP-grasp fold PylC-type" evidence="1">
    <location>
        <begin position="109"/>
        <end position="262"/>
    </location>
</feature>
<proteinExistence type="predicted"/>
<dbReference type="GeneID" id="8512362"/>
<dbReference type="GO" id="GO:0043774">
    <property type="term" value="F:coenzyme F420-2 alpha-glutamyl ligase activity"/>
    <property type="evidence" value="ECO:0007669"/>
    <property type="project" value="TreeGrafter"/>
</dbReference>
<dbReference type="InterPro" id="IPR016677">
    <property type="entry name" value="UCP016817_carboligase"/>
</dbReference>
<dbReference type="eggNOG" id="arCOG01595">
    <property type="taxonomic scope" value="Archaea"/>
</dbReference>
<dbReference type="GO" id="GO:0005524">
    <property type="term" value="F:ATP binding"/>
    <property type="evidence" value="ECO:0007669"/>
    <property type="project" value="InterPro"/>
</dbReference>
<dbReference type="KEGG" id="mvu:Metvu_0036"/>
<dbReference type="STRING" id="579137.Metvu_0036"/>
<organism evidence="2 3">
    <name type="scientific">Methanocaldococcus vulcanius (strain ATCC 700851 / DSM 12094 / M7)</name>
    <name type="common">Methanococcus vulcanius</name>
    <dbReference type="NCBI Taxonomy" id="579137"/>
    <lineage>
        <taxon>Archaea</taxon>
        <taxon>Methanobacteriati</taxon>
        <taxon>Methanobacteriota</taxon>
        <taxon>Methanomada group</taxon>
        <taxon>Methanococci</taxon>
        <taxon>Methanococcales</taxon>
        <taxon>Methanocaldococcaceae</taxon>
        <taxon>Methanocaldococcus</taxon>
    </lineage>
</organism>
<dbReference type="Gene3D" id="3.30.470.20">
    <property type="entry name" value="ATP-grasp fold, B domain"/>
    <property type="match status" value="1"/>
</dbReference>
<dbReference type="AlphaFoldDB" id="C9REA6"/>
<dbReference type="GO" id="GO:0046872">
    <property type="term" value="F:metal ion binding"/>
    <property type="evidence" value="ECO:0007669"/>
    <property type="project" value="InterPro"/>
</dbReference>